<evidence type="ECO:0000259" key="1">
    <source>
        <dbReference type="Pfam" id="PF12080"/>
    </source>
</evidence>
<dbReference type="NCBIfam" id="TIGR03517">
    <property type="entry name" value="GldM_gliding"/>
    <property type="match status" value="1"/>
</dbReference>
<feature type="domain" description="Gliding motility-associated protein GldM N-terminal" evidence="2">
    <location>
        <begin position="20"/>
        <end position="204"/>
    </location>
</feature>
<dbReference type="Pfam" id="PF21602">
    <property type="entry name" value="GldM_3rd"/>
    <property type="match status" value="1"/>
</dbReference>
<keyword evidence="6" id="KW-1185">Reference proteome</keyword>
<reference evidence="5 6" key="1">
    <citation type="submission" date="2019-07" db="EMBL/GenBank/DDBJ databases">
        <title>Whole genome shotgun sequence of Segetibacter aerophilus NBRC 106135.</title>
        <authorList>
            <person name="Hosoyama A."/>
            <person name="Uohara A."/>
            <person name="Ohji S."/>
            <person name="Ichikawa N."/>
        </authorList>
    </citation>
    <scope>NUCLEOTIDE SEQUENCE [LARGE SCALE GENOMIC DNA]</scope>
    <source>
        <strain evidence="5 6">NBRC 106135</strain>
    </source>
</reference>
<dbReference type="InterPro" id="IPR019859">
    <property type="entry name" value="Motility-assoc_prot_GldM"/>
</dbReference>
<dbReference type="InterPro" id="IPR022720">
    <property type="entry name" value="Motility-assoc_prot_GldM_N"/>
</dbReference>
<protein>
    <submittedName>
        <fullName evidence="5">Gliding motility protein GldM</fullName>
    </submittedName>
</protein>
<dbReference type="Pfam" id="PF12081">
    <property type="entry name" value="GldM_1st"/>
    <property type="match status" value="1"/>
</dbReference>
<evidence type="ECO:0000259" key="3">
    <source>
        <dbReference type="Pfam" id="PF21601"/>
    </source>
</evidence>
<sequence length="498" mass="53294">MINLMYLVLTALLALNVSSEILNAFKTVNNSLVNANGIIESKNESIIKSFENKLKDPKTAQLASLWKPKADQAKGLADGMFSYIENLKVELMKEAGQTTPGGAYKEDNLDAATRLIVDGPKGKELISKLTEYKNGLLGIHPDINKEFQNSLPIDLSVPATNNQAGRKDWAYAYFHMTPTIAAITMLSKFENDVKNSESLVLDYCHRKIGEVQVVYDEFQAFAGTNSQYLMPGQELVITAGVGAFSKAAKPSITVDGSGVGLNAEGVAEYKTKVGGPGTYTKTVNITYVKPDGSTATIPKKVEYTVGSPTGASVSADKVKVLYIGLENPLTITGGSAGDEKTSASMTNGSLSKVGAGKYIAKVSTPGTTTINVTVEGKTTPFEFRVKRVPDPVAMVGQSSGGRIPANAFKAQQGVRADLRDFVFEGVKFEITSFLVYATGTGFTENAAFNQNGGAYFNEASKKIIDRCRPGSTVVIDEIRAKGPDGTPRPLPPMAFNLF</sequence>
<dbReference type="InterPro" id="IPR048406">
    <property type="entry name" value="GldM_Ig-like-2"/>
</dbReference>
<gene>
    <name evidence="5" type="primary">gldM</name>
    <name evidence="5" type="ORF">SAE01_31710</name>
</gene>
<dbReference type="InterPro" id="IPR048405">
    <property type="entry name" value="GldM_Ig-like-1"/>
</dbReference>
<evidence type="ECO:0000259" key="2">
    <source>
        <dbReference type="Pfam" id="PF12081"/>
    </source>
</evidence>
<feature type="domain" description="Gliding motility-associated protein GldM second immunoglobulin-like" evidence="4">
    <location>
        <begin position="311"/>
        <end position="386"/>
    </location>
</feature>
<evidence type="ECO:0000313" key="6">
    <source>
        <dbReference type="Proteomes" id="UP000321513"/>
    </source>
</evidence>
<dbReference type="Proteomes" id="UP000321513">
    <property type="component" value="Unassembled WGS sequence"/>
</dbReference>
<accession>A0A512BFM0</accession>
<dbReference type="Pfam" id="PF12080">
    <property type="entry name" value="GldM_4th"/>
    <property type="match status" value="1"/>
</dbReference>
<feature type="domain" description="Gliding motility-associated protein GldM C-terminal" evidence="1">
    <location>
        <begin position="389"/>
        <end position="496"/>
    </location>
</feature>
<comment type="caution">
    <text evidence="5">The sequence shown here is derived from an EMBL/GenBank/DDBJ whole genome shotgun (WGS) entry which is preliminary data.</text>
</comment>
<dbReference type="EMBL" id="BJYT01000012">
    <property type="protein sequence ID" value="GEO10675.1"/>
    <property type="molecule type" value="Genomic_DNA"/>
</dbReference>
<evidence type="ECO:0000313" key="5">
    <source>
        <dbReference type="EMBL" id="GEO10675.1"/>
    </source>
</evidence>
<evidence type="ECO:0000259" key="4">
    <source>
        <dbReference type="Pfam" id="PF21602"/>
    </source>
</evidence>
<feature type="domain" description="Gliding motility-associated protein GldM first immunoglobulin-like" evidence="3">
    <location>
        <begin position="211"/>
        <end position="306"/>
    </location>
</feature>
<dbReference type="InterPro" id="IPR022719">
    <property type="entry name" value="Motility-assoc_prot_GldM_C"/>
</dbReference>
<dbReference type="Pfam" id="PF21601">
    <property type="entry name" value="GldM_2nd"/>
    <property type="match status" value="1"/>
</dbReference>
<dbReference type="AlphaFoldDB" id="A0A512BFM0"/>
<proteinExistence type="predicted"/>
<name>A0A512BFM0_9BACT</name>
<organism evidence="5 6">
    <name type="scientific">Segetibacter aerophilus</name>
    <dbReference type="NCBI Taxonomy" id="670293"/>
    <lineage>
        <taxon>Bacteria</taxon>
        <taxon>Pseudomonadati</taxon>
        <taxon>Bacteroidota</taxon>
        <taxon>Chitinophagia</taxon>
        <taxon>Chitinophagales</taxon>
        <taxon>Chitinophagaceae</taxon>
        <taxon>Segetibacter</taxon>
    </lineage>
</organism>